<dbReference type="EMBL" id="EAAA01000207">
    <property type="status" value="NOT_ANNOTATED_CDS"/>
    <property type="molecule type" value="Genomic_DNA"/>
</dbReference>
<dbReference type="Pfam" id="PF07885">
    <property type="entry name" value="Ion_trans_2"/>
    <property type="match status" value="2"/>
</dbReference>
<dbReference type="GO" id="GO:0005886">
    <property type="term" value="C:plasma membrane"/>
    <property type="evidence" value="ECO:0000318"/>
    <property type="project" value="GO_Central"/>
</dbReference>
<feature type="domain" description="Potassium channel" evidence="10">
    <location>
        <begin position="76"/>
        <end position="136"/>
    </location>
</feature>
<feature type="transmembrane region" description="Helical" evidence="9">
    <location>
        <begin position="115"/>
        <end position="140"/>
    </location>
</feature>
<keyword evidence="5 8" id="KW-0406">Ion transport</keyword>
<dbReference type="GO" id="GO:0071805">
    <property type="term" value="P:potassium ion transmembrane transport"/>
    <property type="evidence" value="ECO:0000318"/>
    <property type="project" value="GO_Central"/>
</dbReference>
<feature type="transmembrane region" description="Helical" evidence="9">
    <location>
        <begin position="82"/>
        <end position="103"/>
    </location>
</feature>
<dbReference type="PANTHER" id="PTHR11003">
    <property type="entry name" value="POTASSIUM CHANNEL, SUBFAMILY K"/>
    <property type="match status" value="1"/>
</dbReference>
<dbReference type="STRING" id="7719.ENSCINP00000035462"/>
<dbReference type="PRINTS" id="PR01333">
    <property type="entry name" value="2POREKCHANEL"/>
</dbReference>
<comment type="subcellular location">
    <subcellularLocation>
        <location evidence="1">Membrane</location>
        <topology evidence="1">Multi-pass membrane protein</topology>
    </subcellularLocation>
</comment>
<evidence type="ECO:0000256" key="4">
    <source>
        <dbReference type="ARBA" id="ARBA00022989"/>
    </source>
</evidence>
<dbReference type="AlphaFoldDB" id="H2Y0M8"/>
<dbReference type="PANTHER" id="PTHR11003:SF291">
    <property type="entry name" value="IP11374P"/>
    <property type="match status" value="1"/>
</dbReference>
<organism evidence="11 12">
    <name type="scientific">Ciona intestinalis</name>
    <name type="common">Transparent sea squirt</name>
    <name type="synonym">Ascidia intestinalis</name>
    <dbReference type="NCBI Taxonomy" id="7719"/>
    <lineage>
        <taxon>Eukaryota</taxon>
        <taxon>Metazoa</taxon>
        <taxon>Chordata</taxon>
        <taxon>Tunicata</taxon>
        <taxon>Ascidiacea</taxon>
        <taxon>Phlebobranchia</taxon>
        <taxon>Cionidae</taxon>
        <taxon>Ciona</taxon>
    </lineage>
</organism>
<evidence type="ECO:0000256" key="2">
    <source>
        <dbReference type="ARBA" id="ARBA00022448"/>
    </source>
</evidence>
<dbReference type="Ensembl" id="ENSCINT00000032929.1">
    <property type="protein sequence ID" value="ENSCINP00000035462.1"/>
    <property type="gene ID" value="ENSCING00000019087.1"/>
</dbReference>
<keyword evidence="12" id="KW-1185">Reference proteome</keyword>
<dbReference type="Proteomes" id="UP000008144">
    <property type="component" value="Chromosome 1"/>
</dbReference>
<keyword evidence="2 8" id="KW-0813">Transport</keyword>
<dbReference type="HOGENOM" id="CLU_1051809_0_0_1"/>
<keyword evidence="4 9" id="KW-1133">Transmembrane helix</keyword>
<evidence type="ECO:0000256" key="1">
    <source>
        <dbReference type="ARBA" id="ARBA00004141"/>
    </source>
</evidence>
<feature type="transmembrane region" description="Helical" evidence="9">
    <location>
        <begin position="156"/>
        <end position="177"/>
    </location>
</feature>
<comment type="similarity">
    <text evidence="8">Belongs to the two pore domain potassium channel (TC 1.A.1.8) family.</text>
</comment>
<evidence type="ECO:0000256" key="6">
    <source>
        <dbReference type="ARBA" id="ARBA00023136"/>
    </source>
</evidence>
<reference evidence="11" key="2">
    <citation type="journal article" date="2008" name="Genome Biol.">
        <title>Improved genome assembly and evidence-based global gene model set for the chordate Ciona intestinalis: new insight into intron and operon populations.</title>
        <authorList>
            <person name="Satou Y."/>
            <person name="Mineta K."/>
            <person name="Ogasawara M."/>
            <person name="Sasakura Y."/>
            <person name="Shoguchi E."/>
            <person name="Ueno K."/>
            <person name="Yamada L."/>
            <person name="Matsumoto J."/>
            <person name="Wasserscheid J."/>
            <person name="Dewar K."/>
            <person name="Wiley G.B."/>
            <person name="Macmil S.L."/>
            <person name="Roe B.A."/>
            <person name="Zeller R.W."/>
            <person name="Hastings K.E."/>
            <person name="Lemaire P."/>
            <person name="Lindquist E."/>
            <person name="Endo T."/>
            <person name="Hotta K."/>
            <person name="Inaba K."/>
        </authorList>
    </citation>
    <scope>NUCLEOTIDE SEQUENCE [LARGE SCALE GENOMIC DNA]</scope>
    <source>
        <strain evidence="11">wild type</strain>
    </source>
</reference>
<dbReference type="GO" id="GO:0015271">
    <property type="term" value="F:outward rectifier potassium channel activity"/>
    <property type="evidence" value="ECO:0000318"/>
    <property type="project" value="GO_Central"/>
</dbReference>
<evidence type="ECO:0000256" key="5">
    <source>
        <dbReference type="ARBA" id="ARBA00023065"/>
    </source>
</evidence>
<reference evidence="11" key="3">
    <citation type="submission" date="2025-08" db="UniProtKB">
        <authorList>
            <consortium name="Ensembl"/>
        </authorList>
    </citation>
    <scope>IDENTIFICATION</scope>
</reference>
<keyword evidence="3 8" id="KW-0812">Transmembrane</keyword>
<accession>H2Y0M8</accession>
<dbReference type="SUPFAM" id="SSF81324">
    <property type="entry name" value="Voltage-gated potassium channels"/>
    <property type="match status" value="2"/>
</dbReference>
<proteinExistence type="inferred from homology"/>
<dbReference type="InParanoid" id="H2Y0M8"/>
<name>H2Y0M8_CIOIN</name>
<evidence type="ECO:0000256" key="7">
    <source>
        <dbReference type="ARBA" id="ARBA00023303"/>
    </source>
</evidence>
<reference evidence="12" key="1">
    <citation type="journal article" date="2002" name="Science">
        <title>The draft genome of Ciona intestinalis: insights into chordate and vertebrate origins.</title>
        <authorList>
            <person name="Dehal P."/>
            <person name="Satou Y."/>
            <person name="Campbell R.K."/>
            <person name="Chapman J."/>
            <person name="Degnan B."/>
            <person name="De Tomaso A."/>
            <person name="Davidson B."/>
            <person name="Di Gregorio A."/>
            <person name="Gelpke M."/>
            <person name="Goodstein D.M."/>
            <person name="Harafuji N."/>
            <person name="Hastings K.E."/>
            <person name="Ho I."/>
            <person name="Hotta K."/>
            <person name="Huang W."/>
            <person name="Kawashima T."/>
            <person name="Lemaire P."/>
            <person name="Martinez D."/>
            <person name="Meinertzhagen I.A."/>
            <person name="Necula S."/>
            <person name="Nonaka M."/>
            <person name="Putnam N."/>
            <person name="Rash S."/>
            <person name="Saiga H."/>
            <person name="Satake M."/>
            <person name="Terry A."/>
            <person name="Yamada L."/>
            <person name="Wang H.G."/>
            <person name="Awazu S."/>
            <person name="Azumi K."/>
            <person name="Boore J."/>
            <person name="Branno M."/>
            <person name="Chin-Bow S."/>
            <person name="DeSantis R."/>
            <person name="Doyle S."/>
            <person name="Francino P."/>
            <person name="Keys D.N."/>
            <person name="Haga S."/>
            <person name="Hayashi H."/>
            <person name="Hino K."/>
            <person name="Imai K.S."/>
            <person name="Inaba K."/>
            <person name="Kano S."/>
            <person name="Kobayashi K."/>
            <person name="Kobayashi M."/>
            <person name="Lee B.I."/>
            <person name="Makabe K.W."/>
            <person name="Manohar C."/>
            <person name="Matassi G."/>
            <person name="Medina M."/>
            <person name="Mochizuki Y."/>
            <person name="Mount S."/>
            <person name="Morishita T."/>
            <person name="Miura S."/>
            <person name="Nakayama A."/>
            <person name="Nishizaka S."/>
            <person name="Nomoto H."/>
            <person name="Ohta F."/>
            <person name="Oishi K."/>
            <person name="Rigoutsos I."/>
            <person name="Sano M."/>
            <person name="Sasaki A."/>
            <person name="Sasakura Y."/>
            <person name="Shoguchi E."/>
            <person name="Shin-i T."/>
            <person name="Spagnuolo A."/>
            <person name="Stainier D."/>
            <person name="Suzuki M.M."/>
            <person name="Tassy O."/>
            <person name="Takatori N."/>
            <person name="Tokuoka M."/>
            <person name="Yagi K."/>
            <person name="Yoshizaki F."/>
            <person name="Wada S."/>
            <person name="Zhang C."/>
            <person name="Hyatt P.D."/>
            <person name="Larimer F."/>
            <person name="Detter C."/>
            <person name="Doggett N."/>
            <person name="Glavina T."/>
            <person name="Hawkins T."/>
            <person name="Richardson P."/>
            <person name="Lucas S."/>
            <person name="Kohara Y."/>
            <person name="Levine M."/>
            <person name="Satoh N."/>
            <person name="Rokhsar D.S."/>
        </authorList>
    </citation>
    <scope>NUCLEOTIDE SEQUENCE [LARGE SCALE GENOMIC DNA]</scope>
</reference>
<dbReference type="InterPro" id="IPR003280">
    <property type="entry name" value="2pore_dom_K_chnl"/>
</dbReference>
<dbReference type="Gene3D" id="1.10.287.70">
    <property type="match status" value="1"/>
</dbReference>
<evidence type="ECO:0000256" key="9">
    <source>
        <dbReference type="SAM" id="Phobius"/>
    </source>
</evidence>
<feature type="transmembrane region" description="Helical" evidence="9">
    <location>
        <begin position="229"/>
        <end position="255"/>
    </location>
</feature>
<evidence type="ECO:0000313" key="11">
    <source>
        <dbReference type="Ensembl" id="ENSCINP00000035462.1"/>
    </source>
</evidence>
<keyword evidence="7 8" id="KW-0407">Ion channel</keyword>
<feature type="transmembrane region" description="Helical" evidence="9">
    <location>
        <begin position="189"/>
        <end position="209"/>
    </location>
</feature>
<dbReference type="InterPro" id="IPR013099">
    <property type="entry name" value="K_chnl_dom"/>
</dbReference>
<sequence length="265" mass="29696">KVLVALVFYVLLNILAAYLFVLIEKHPDNNYTDEWFIFNLEKKFLSSHNNCLSTEDRRFLLKEVVVAYKAHLVNNSHSHPDWSLNNALLLSFSIASTIGYGTVVPNTPGGKVFSLTLAFIFIPFTGLLAAKMGAILAYYVKKSCRSIFGSSPRTKYIGVLVTFLLGLILYVVMPTMLLRFVGNEENWDFLDCLYCVIITLTTIGFGDYVPGLKEKLHSFNFFVDPSSHGGIFTTMTVIIWVVAGLAWFATIINLIGNVLSKRAKE</sequence>
<keyword evidence="6 9" id="KW-0472">Membrane</keyword>
<evidence type="ECO:0000256" key="8">
    <source>
        <dbReference type="RuleBase" id="RU003857"/>
    </source>
</evidence>
<evidence type="ECO:0000259" key="10">
    <source>
        <dbReference type="Pfam" id="PF07885"/>
    </source>
</evidence>
<dbReference type="OMA" id="WFATIIN"/>
<feature type="domain" description="Potassium channel" evidence="10">
    <location>
        <begin position="160"/>
        <end position="260"/>
    </location>
</feature>
<dbReference type="GO" id="GO:0022841">
    <property type="term" value="F:potassium ion leak channel activity"/>
    <property type="evidence" value="ECO:0000318"/>
    <property type="project" value="GO_Central"/>
</dbReference>
<evidence type="ECO:0000256" key="3">
    <source>
        <dbReference type="ARBA" id="ARBA00022692"/>
    </source>
</evidence>
<evidence type="ECO:0000313" key="12">
    <source>
        <dbReference type="Proteomes" id="UP000008144"/>
    </source>
</evidence>
<reference evidence="11" key="4">
    <citation type="submission" date="2025-09" db="UniProtKB">
        <authorList>
            <consortium name="Ensembl"/>
        </authorList>
    </citation>
    <scope>IDENTIFICATION</scope>
</reference>
<protein>
    <recommendedName>
        <fullName evidence="10">Potassium channel domain-containing protein</fullName>
    </recommendedName>
</protein>
<dbReference type="GeneTree" id="ENSGT00940000171265"/>